<dbReference type="Proteomes" id="UP000067626">
    <property type="component" value="Chromosome"/>
</dbReference>
<feature type="region of interest" description="Disordered" evidence="11">
    <location>
        <begin position="244"/>
        <end position="277"/>
    </location>
</feature>
<comment type="subcellular location">
    <subcellularLocation>
        <location evidence="1 10">Cell membrane</location>
        <topology evidence="1 10">Multi-pass membrane protein</topology>
    </subcellularLocation>
</comment>
<evidence type="ECO:0000256" key="1">
    <source>
        <dbReference type="ARBA" id="ARBA00004651"/>
    </source>
</evidence>
<dbReference type="GO" id="GO:0071555">
    <property type="term" value="P:cell wall organization"/>
    <property type="evidence" value="ECO:0007669"/>
    <property type="project" value="UniProtKB-KW"/>
</dbReference>
<dbReference type="KEGG" id="ccro:CMC5_050150"/>
<evidence type="ECO:0000256" key="5">
    <source>
        <dbReference type="ARBA" id="ARBA00022984"/>
    </source>
</evidence>
<keyword evidence="3 10" id="KW-0812">Transmembrane</keyword>
<proteinExistence type="inferred from homology"/>
<feature type="transmembrane region" description="Helical" evidence="10">
    <location>
        <begin position="144"/>
        <end position="165"/>
    </location>
</feature>
<evidence type="ECO:0000256" key="9">
    <source>
        <dbReference type="ARBA" id="ARBA00061532"/>
    </source>
</evidence>
<dbReference type="EMBL" id="CP012159">
    <property type="protein sequence ID" value="AKT40860.1"/>
    <property type="molecule type" value="Genomic_DNA"/>
</dbReference>
<dbReference type="GO" id="GO:0008360">
    <property type="term" value="P:regulation of cell shape"/>
    <property type="evidence" value="ECO:0007669"/>
    <property type="project" value="UniProtKB-KW"/>
</dbReference>
<keyword evidence="7 10" id="KW-0472">Membrane</keyword>
<comment type="similarity">
    <text evidence="9 10">Belongs to the MurJ/MviN family.</text>
</comment>
<feature type="transmembrane region" description="Helical" evidence="10">
    <location>
        <begin position="172"/>
        <end position="195"/>
    </location>
</feature>
<feature type="transmembrane region" description="Helical" evidence="10">
    <location>
        <begin position="99"/>
        <end position="124"/>
    </location>
</feature>
<keyword evidence="10" id="KW-0813">Transport</keyword>
<evidence type="ECO:0000256" key="2">
    <source>
        <dbReference type="ARBA" id="ARBA00022475"/>
    </source>
</evidence>
<feature type="transmembrane region" description="Helical" evidence="10">
    <location>
        <begin position="406"/>
        <end position="427"/>
    </location>
</feature>
<feature type="transmembrane region" description="Helical" evidence="10">
    <location>
        <begin position="207"/>
        <end position="226"/>
    </location>
</feature>
<dbReference type="STRING" id="52.CMC5_050150"/>
<feature type="transmembrane region" description="Helical" evidence="10">
    <location>
        <begin position="370"/>
        <end position="394"/>
    </location>
</feature>
<keyword evidence="2 10" id="KW-1003">Cell membrane</keyword>
<dbReference type="CDD" id="cd13123">
    <property type="entry name" value="MATE_MurJ_like"/>
    <property type="match status" value="1"/>
</dbReference>
<evidence type="ECO:0000256" key="8">
    <source>
        <dbReference type="ARBA" id="ARBA00060041"/>
    </source>
</evidence>
<reference evidence="12 13" key="1">
    <citation type="submission" date="2015-07" db="EMBL/GenBank/DDBJ databases">
        <title>Genome analysis of myxobacterium Chondromyces crocatus Cm c5 reveals a high potential for natural compound synthesis and the genetic basis for the loss of fruiting body formation.</title>
        <authorList>
            <person name="Zaburannyi N."/>
            <person name="Bunk B."/>
            <person name="Maier J."/>
            <person name="Overmann J."/>
            <person name="Mueller R."/>
        </authorList>
    </citation>
    <scope>NUCLEOTIDE SEQUENCE [LARGE SCALE GENOMIC DNA]</scope>
    <source>
        <strain evidence="12 13">Cm c5</strain>
    </source>
</reference>
<gene>
    <name evidence="12" type="primary">mviN</name>
    <name evidence="10" type="synonym">murJ</name>
    <name evidence="12" type="ORF">CMC5_050150</name>
</gene>
<feature type="transmembrane region" description="Helical" evidence="10">
    <location>
        <begin position="532"/>
        <end position="554"/>
    </location>
</feature>
<keyword evidence="5 10" id="KW-0573">Peptidoglycan synthesis</keyword>
<comment type="pathway">
    <text evidence="10">Cell wall biogenesis; peptidoglycan biosynthesis.</text>
</comment>
<feature type="transmembrane region" description="Helical" evidence="10">
    <location>
        <begin position="502"/>
        <end position="520"/>
    </location>
</feature>
<evidence type="ECO:0000256" key="11">
    <source>
        <dbReference type="SAM" id="MobiDB-lite"/>
    </source>
</evidence>
<dbReference type="UniPathway" id="UPA00219"/>
<keyword evidence="4 10" id="KW-0133">Cell shape</keyword>
<evidence type="ECO:0000256" key="10">
    <source>
        <dbReference type="HAMAP-Rule" id="MF_02078"/>
    </source>
</evidence>
<dbReference type="InterPro" id="IPR051050">
    <property type="entry name" value="Lipid_II_flippase_MurJ/MviN"/>
</dbReference>
<sequence>MTATESQGVTPRTGKAPSSGRSALLVTAGILLSRLVGLLRQRVMAHYFGAGAMADVIAAAFRIGNITQNLLGEGTLSASFIPVYAKLRGGGQGREAARFAWASLGLLALGVGGVSVLGVLLAPWLSAGLAAGFDAARLARTTQIVRIVFPMTGLLVLSAWGLGVLNAHRRFFLPYAAPVVWSAVQIAALWGLGGWLGWRGEALAEALAWSALVGAGLQFGVLLPAARRLLSEVARGDEAARGAGEKAASAGSAGGAGEKAGDASEKPEGRLGLDNPNVREAARRLPGALLGRGVIQISGLVDTLLVSFLGTGANAVFGYAQTVYLLPMSLLGTGEAAVALPEMARETAEADRARRDAAIRARLGASLSRLSVLALPAMGALIALGPELITLLLQTGSFDREATGRVAPLVAAYGGALLGNASGRVLGTTCFALGDTKTPARLALVRVVVSTALSLVLMQGLSVLGVVLGAVIAGWVEALLLARRVRAEVGGLGLEAVRLGRVLALAGVSVSAGLGARWALPEGLTSRPLGAFLVLAAFGGAFLLAAPGLGLLNVRSLLRRR</sequence>
<dbReference type="PANTHER" id="PTHR47019">
    <property type="entry name" value="LIPID II FLIPPASE MURJ"/>
    <property type="match status" value="1"/>
</dbReference>
<organism evidence="12 13">
    <name type="scientific">Chondromyces crocatus</name>
    <dbReference type="NCBI Taxonomy" id="52"/>
    <lineage>
        <taxon>Bacteria</taxon>
        <taxon>Pseudomonadati</taxon>
        <taxon>Myxococcota</taxon>
        <taxon>Polyangia</taxon>
        <taxon>Polyangiales</taxon>
        <taxon>Polyangiaceae</taxon>
        <taxon>Chondromyces</taxon>
    </lineage>
</organism>
<dbReference type="GO" id="GO:0005886">
    <property type="term" value="C:plasma membrane"/>
    <property type="evidence" value="ECO:0007669"/>
    <property type="project" value="UniProtKB-SubCell"/>
</dbReference>
<accession>A0A0K1EJ16</accession>
<dbReference type="GO" id="GO:0015648">
    <property type="term" value="F:lipid-linked peptidoglycan transporter activity"/>
    <property type="evidence" value="ECO:0007669"/>
    <property type="project" value="UniProtKB-UniRule"/>
</dbReference>
<evidence type="ECO:0000313" key="12">
    <source>
        <dbReference type="EMBL" id="AKT40860.1"/>
    </source>
</evidence>
<evidence type="ECO:0000256" key="7">
    <source>
        <dbReference type="ARBA" id="ARBA00023136"/>
    </source>
</evidence>
<dbReference type="InterPro" id="IPR004268">
    <property type="entry name" value="MurJ"/>
</dbReference>
<evidence type="ECO:0000256" key="6">
    <source>
        <dbReference type="ARBA" id="ARBA00022989"/>
    </source>
</evidence>
<keyword evidence="6 10" id="KW-1133">Transmembrane helix</keyword>
<feature type="compositionally biased region" description="Basic and acidic residues" evidence="11">
    <location>
        <begin position="259"/>
        <end position="271"/>
    </location>
</feature>
<keyword evidence="13" id="KW-1185">Reference proteome</keyword>
<evidence type="ECO:0000256" key="4">
    <source>
        <dbReference type="ARBA" id="ARBA00022960"/>
    </source>
</evidence>
<dbReference type="Pfam" id="PF03023">
    <property type="entry name" value="MurJ"/>
    <property type="match status" value="1"/>
</dbReference>
<comment type="caution">
    <text evidence="10">Lacks conserved residue(s) required for the propagation of feature annotation.</text>
</comment>
<keyword evidence="10" id="KW-0961">Cell wall biogenesis/degradation</keyword>
<dbReference type="PRINTS" id="PR01806">
    <property type="entry name" value="VIRFACTRMVIN"/>
</dbReference>
<dbReference type="AlphaFoldDB" id="A0A0K1EJ16"/>
<dbReference type="GO" id="GO:0034204">
    <property type="term" value="P:lipid translocation"/>
    <property type="evidence" value="ECO:0007669"/>
    <property type="project" value="TreeGrafter"/>
</dbReference>
<dbReference type="GO" id="GO:0009252">
    <property type="term" value="P:peptidoglycan biosynthetic process"/>
    <property type="evidence" value="ECO:0007669"/>
    <property type="project" value="UniProtKB-UniRule"/>
</dbReference>
<evidence type="ECO:0000256" key="3">
    <source>
        <dbReference type="ARBA" id="ARBA00022692"/>
    </source>
</evidence>
<feature type="transmembrane region" description="Helical" evidence="10">
    <location>
        <begin position="463"/>
        <end position="482"/>
    </location>
</feature>
<dbReference type="PANTHER" id="PTHR47019:SF1">
    <property type="entry name" value="LIPID II FLIPPASE MURJ"/>
    <property type="match status" value="1"/>
</dbReference>
<protein>
    <recommendedName>
        <fullName evidence="10">Probable lipid II flippase MurJ</fullName>
    </recommendedName>
</protein>
<feature type="transmembrane region" description="Helical" evidence="10">
    <location>
        <begin position="20"/>
        <end position="39"/>
    </location>
</feature>
<name>A0A0K1EJ16_CHOCO</name>
<comment type="function">
    <text evidence="8 10">Involved in peptidoglycan biosynthesis. Transports lipid-linked peptidoglycan precursors from the inner to the outer leaflet of the cytoplasmic membrane.</text>
</comment>
<evidence type="ECO:0000313" key="13">
    <source>
        <dbReference type="Proteomes" id="UP000067626"/>
    </source>
</evidence>
<dbReference type="HAMAP" id="MF_02078">
    <property type="entry name" value="MurJ_MviN"/>
    <property type="match status" value="1"/>
</dbReference>